<sequence length="246" mass="27737">MTWRIFVLSLDDAKARRNAIASQLGLLNLDFEIVSAIDGRNGLPEQYEALVDRDMTRVNLGRDMAGAEYACAISHHQLYKRIENEGLPGAIILEDDAILSPLFAEFLTQGAYAMADLIVLDHWFCRIWRFSQKRLTENICAGRLSLVPCLTTGYSISASGARYLIKHSLPISRPADWPCDITKLNARATIPRIVDHPPHTPETSSTENHRRAVVLQGLNTVGDITERKKEGRFRRWLIKRASKKLS</sequence>
<evidence type="ECO:0000259" key="1">
    <source>
        <dbReference type="Pfam" id="PF01755"/>
    </source>
</evidence>
<evidence type="ECO:0000313" key="3">
    <source>
        <dbReference type="Proteomes" id="UP001430804"/>
    </source>
</evidence>
<dbReference type="Proteomes" id="UP001430804">
    <property type="component" value="Unassembled WGS sequence"/>
</dbReference>
<comment type="caution">
    <text evidence="2">The sequence shown here is derived from an EMBL/GenBank/DDBJ whole genome shotgun (WGS) entry which is preliminary data.</text>
</comment>
<dbReference type="EMBL" id="JAHWQX010000003">
    <property type="protein sequence ID" value="MBW3098361.1"/>
    <property type="molecule type" value="Genomic_DNA"/>
</dbReference>
<reference evidence="2" key="1">
    <citation type="submission" date="2021-07" db="EMBL/GenBank/DDBJ databases">
        <title>Pseudohoeflea marina sp. nov. a polyhydroxyalcanoate-producing bacterium.</title>
        <authorList>
            <person name="Zheng W."/>
            <person name="Yu S."/>
            <person name="Huang Y."/>
        </authorList>
    </citation>
    <scope>NUCLEOTIDE SEQUENCE</scope>
    <source>
        <strain evidence="2">DP4N28-3</strain>
    </source>
</reference>
<keyword evidence="3" id="KW-1185">Reference proteome</keyword>
<dbReference type="RefSeq" id="WP_219202324.1">
    <property type="nucleotide sequence ID" value="NZ_JAHWQX010000003.1"/>
</dbReference>
<protein>
    <submittedName>
        <fullName evidence="2">Glycosyltransferase family 25 protein</fullName>
    </submittedName>
</protein>
<gene>
    <name evidence="2" type="ORF">KY465_13830</name>
</gene>
<dbReference type="InterPro" id="IPR002654">
    <property type="entry name" value="Glyco_trans_25"/>
</dbReference>
<name>A0ABS6WQW4_9HYPH</name>
<dbReference type="CDD" id="cd06532">
    <property type="entry name" value="Glyco_transf_25"/>
    <property type="match status" value="1"/>
</dbReference>
<dbReference type="Pfam" id="PF01755">
    <property type="entry name" value="Glyco_transf_25"/>
    <property type="match status" value="1"/>
</dbReference>
<evidence type="ECO:0000313" key="2">
    <source>
        <dbReference type="EMBL" id="MBW3098361.1"/>
    </source>
</evidence>
<organism evidence="2 3">
    <name type="scientific">Pseudohoeflea coraliihabitans</name>
    <dbReference type="NCBI Taxonomy" id="2860393"/>
    <lineage>
        <taxon>Bacteria</taxon>
        <taxon>Pseudomonadati</taxon>
        <taxon>Pseudomonadota</taxon>
        <taxon>Alphaproteobacteria</taxon>
        <taxon>Hyphomicrobiales</taxon>
        <taxon>Rhizobiaceae</taxon>
        <taxon>Pseudohoeflea</taxon>
    </lineage>
</organism>
<proteinExistence type="predicted"/>
<feature type="domain" description="Glycosyl transferase family 25" evidence="1">
    <location>
        <begin position="5"/>
        <end position="176"/>
    </location>
</feature>
<accession>A0ABS6WQW4</accession>